<accession>A0AAV4XDB5</accession>
<proteinExistence type="predicted"/>
<dbReference type="EMBL" id="BPLR01000251">
    <property type="protein sequence ID" value="GIY93246.1"/>
    <property type="molecule type" value="Genomic_DNA"/>
</dbReference>
<evidence type="ECO:0000256" key="1">
    <source>
        <dbReference type="SAM" id="MobiDB-lite"/>
    </source>
</evidence>
<evidence type="ECO:0000313" key="2">
    <source>
        <dbReference type="EMBL" id="GIY93246.1"/>
    </source>
</evidence>
<comment type="caution">
    <text evidence="2">The sequence shown here is derived from an EMBL/GenBank/DDBJ whole genome shotgun (WGS) entry which is preliminary data.</text>
</comment>
<dbReference type="Proteomes" id="UP001054945">
    <property type="component" value="Unassembled WGS sequence"/>
</dbReference>
<sequence>MKHLQEIERSTQKDLIRLSAGGNSLRNDSSSKNVEEGGGRGRECEISNLSKCFSQSNISDLSSAENKSGRYLVKMTFETEPSLKFYLWK</sequence>
<name>A0AAV4XDB5_CAEEX</name>
<organism evidence="2 3">
    <name type="scientific">Caerostris extrusa</name>
    <name type="common">Bark spider</name>
    <name type="synonym">Caerostris bankana</name>
    <dbReference type="NCBI Taxonomy" id="172846"/>
    <lineage>
        <taxon>Eukaryota</taxon>
        <taxon>Metazoa</taxon>
        <taxon>Ecdysozoa</taxon>
        <taxon>Arthropoda</taxon>
        <taxon>Chelicerata</taxon>
        <taxon>Arachnida</taxon>
        <taxon>Araneae</taxon>
        <taxon>Araneomorphae</taxon>
        <taxon>Entelegynae</taxon>
        <taxon>Araneoidea</taxon>
        <taxon>Araneidae</taxon>
        <taxon>Caerostris</taxon>
    </lineage>
</organism>
<reference evidence="2 3" key="1">
    <citation type="submission" date="2021-06" db="EMBL/GenBank/DDBJ databases">
        <title>Caerostris extrusa draft genome.</title>
        <authorList>
            <person name="Kono N."/>
            <person name="Arakawa K."/>
        </authorList>
    </citation>
    <scope>NUCLEOTIDE SEQUENCE [LARGE SCALE GENOMIC DNA]</scope>
</reference>
<feature type="compositionally biased region" description="Polar residues" evidence="1">
    <location>
        <begin position="21"/>
        <end position="32"/>
    </location>
</feature>
<gene>
    <name evidence="2" type="ORF">CEXT_85561</name>
</gene>
<protein>
    <submittedName>
        <fullName evidence="2">Uncharacterized protein</fullName>
    </submittedName>
</protein>
<evidence type="ECO:0000313" key="3">
    <source>
        <dbReference type="Proteomes" id="UP001054945"/>
    </source>
</evidence>
<feature type="region of interest" description="Disordered" evidence="1">
    <location>
        <begin position="18"/>
        <end position="41"/>
    </location>
</feature>
<dbReference type="AlphaFoldDB" id="A0AAV4XDB5"/>
<keyword evidence="3" id="KW-1185">Reference proteome</keyword>